<proteinExistence type="predicted"/>
<protein>
    <submittedName>
        <fullName evidence="1">Uncharacterized protein</fullName>
    </submittedName>
</protein>
<dbReference type="Proteomes" id="UP000799755">
    <property type="component" value="Unassembled WGS sequence"/>
</dbReference>
<evidence type="ECO:0000313" key="1">
    <source>
        <dbReference type="EMBL" id="KAF2473576.1"/>
    </source>
</evidence>
<keyword evidence="2" id="KW-1185">Reference proteome</keyword>
<gene>
    <name evidence="1" type="ORF">BDR25DRAFT_386375</name>
</gene>
<evidence type="ECO:0000313" key="2">
    <source>
        <dbReference type="Proteomes" id="UP000799755"/>
    </source>
</evidence>
<reference evidence="1" key="1">
    <citation type="journal article" date="2020" name="Stud. Mycol.">
        <title>101 Dothideomycetes genomes: a test case for predicting lifestyles and emergence of pathogens.</title>
        <authorList>
            <person name="Haridas S."/>
            <person name="Albert R."/>
            <person name="Binder M."/>
            <person name="Bloem J."/>
            <person name="Labutti K."/>
            <person name="Salamov A."/>
            <person name="Andreopoulos B."/>
            <person name="Baker S."/>
            <person name="Barry K."/>
            <person name="Bills G."/>
            <person name="Bluhm B."/>
            <person name="Cannon C."/>
            <person name="Castanera R."/>
            <person name="Culley D."/>
            <person name="Daum C."/>
            <person name="Ezra D."/>
            <person name="Gonzalez J."/>
            <person name="Henrissat B."/>
            <person name="Kuo A."/>
            <person name="Liang C."/>
            <person name="Lipzen A."/>
            <person name="Lutzoni F."/>
            <person name="Magnuson J."/>
            <person name="Mondo S."/>
            <person name="Nolan M."/>
            <person name="Ohm R."/>
            <person name="Pangilinan J."/>
            <person name="Park H.-J."/>
            <person name="Ramirez L."/>
            <person name="Alfaro M."/>
            <person name="Sun H."/>
            <person name="Tritt A."/>
            <person name="Yoshinaga Y."/>
            <person name="Zwiers L.-H."/>
            <person name="Turgeon B."/>
            <person name="Goodwin S."/>
            <person name="Spatafora J."/>
            <person name="Crous P."/>
            <person name="Grigoriev I."/>
        </authorList>
    </citation>
    <scope>NUCLEOTIDE SEQUENCE</scope>
    <source>
        <strain evidence="1">ATCC 200398</strain>
    </source>
</reference>
<dbReference type="EMBL" id="MU003499">
    <property type="protein sequence ID" value="KAF2473576.1"/>
    <property type="molecule type" value="Genomic_DNA"/>
</dbReference>
<name>A0ACB6R352_9PLEO</name>
<organism evidence="1 2">
    <name type="scientific">Lindgomyces ingoldianus</name>
    <dbReference type="NCBI Taxonomy" id="673940"/>
    <lineage>
        <taxon>Eukaryota</taxon>
        <taxon>Fungi</taxon>
        <taxon>Dikarya</taxon>
        <taxon>Ascomycota</taxon>
        <taxon>Pezizomycotina</taxon>
        <taxon>Dothideomycetes</taxon>
        <taxon>Pleosporomycetidae</taxon>
        <taxon>Pleosporales</taxon>
        <taxon>Lindgomycetaceae</taxon>
        <taxon>Lindgomyces</taxon>
    </lineage>
</organism>
<accession>A0ACB6R352</accession>
<comment type="caution">
    <text evidence="1">The sequence shown here is derived from an EMBL/GenBank/DDBJ whole genome shotgun (WGS) entry which is preliminary data.</text>
</comment>
<sequence>MLDLNVLVQSAPGNGSSMAFVDDYPAWIAGPSAEENTQTIQDEIVPMLERWERTSGAEFEAAKTPFIHLARYKGAGRDSSGPLRFRGKEVPPTDRVKILGVTLDKEVRFKVHLADKAGKATKAALALHRLKGLQPKTVKQLGMSAVLPVADYGSPIWYPIATQE</sequence>